<evidence type="ECO:0000313" key="1">
    <source>
        <dbReference type="EMBL" id="GGW48509.1"/>
    </source>
</evidence>
<accession>A0ABQ2WDZ5</accession>
<proteinExistence type="predicted"/>
<gene>
    <name evidence="1" type="ORF">GCM10008111_00170</name>
</gene>
<dbReference type="Proteomes" id="UP000634667">
    <property type="component" value="Unassembled WGS sequence"/>
</dbReference>
<dbReference type="InterPro" id="IPR007833">
    <property type="entry name" value="Capsule_polysaccharide_synth"/>
</dbReference>
<dbReference type="Pfam" id="PF05159">
    <property type="entry name" value="Capsule_synth"/>
    <property type="match status" value="2"/>
</dbReference>
<keyword evidence="2" id="KW-1185">Reference proteome</keyword>
<sequence length="592" mass="67319">MHNKLKNLSSNQVVFWCPPLAGKTQALAFFWQEMPLSTNDAERLRFFEEFNRPLAENEQKRVTQFLSQWSQWQISRHNNARPAKLNTHNYLLVVIEEAKKSITDFMLEQAIKYCQQQHIVDILIISDEPDATCKPNFTSKVVIPHELNVQWLTQPSHHASLIAAAHSVMVLNSPLGFEALLWQKPVIVLGQPFYARLGLTQDLLPALATLSLNQLIYGILFELTASYCPETQQEVSLEQALQWLHEQNVQRWRFAEHIYAIGFSIFWRPVVAAFFQGSHVHFVKQPRQVPAGSTAVIWGRKAVSALSKNVTLYRLEDGFLRSVGLGILFTKPLSWVVDSRGLYFDATCPSDLEVLLSQQRFSLNQLEQAQALRQCLLQHHISKYNTGVAQWQRPVTGKRVLLVVGQVERDASLAFGAPGLKKNIELLQHVRLNNPNAYLIYKPHPDVLAGGRAQGENEQKAHNICDEIAENVDISTMLEQVDEVHVLTSLAGFEALLRGTKVFCYGLPFYAGWGLTQDTELCPRRQRRLTLDELVAGTLISYPLYLSKHSGYYSNALATAKALAQWRANPKQQTTLWHRMLRKCINLVRGKQ</sequence>
<name>A0ABQ2WDZ5_9ALTE</name>
<dbReference type="RefSeq" id="WP_189479244.1">
    <property type="nucleotide sequence ID" value="NZ_BMYR01000001.1"/>
</dbReference>
<evidence type="ECO:0008006" key="3">
    <source>
        <dbReference type="Google" id="ProtNLM"/>
    </source>
</evidence>
<dbReference type="CDD" id="cd16439">
    <property type="entry name" value="beta_Kdo_transferase_KpsC_2"/>
    <property type="match status" value="1"/>
</dbReference>
<organism evidence="1 2">
    <name type="scientific">Alishewanella tabrizica</name>
    <dbReference type="NCBI Taxonomy" id="671278"/>
    <lineage>
        <taxon>Bacteria</taxon>
        <taxon>Pseudomonadati</taxon>
        <taxon>Pseudomonadota</taxon>
        <taxon>Gammaproteobacteria</taxon>
        <taxon>Alteromonadales</taxon>
        <taxon>Alteromonadaceae</taxon>
        <taxon>Alishewanella</taxon>
    </lineage>
</organism>
<protein>
    <recommendedName>
        <fullName evidence="3">Beta-3-deoxy-D-manno-oct-2-ulosonic acid transferase</fullName>
    </recommendedName>
</protein>
<comment type="caution">
    <text evidence="1">The sequence shown here is derived from an EMBL/GenBank/DDBJ whole genome shotgun (WGS) entry which is preliminary data.</text>
</comment>
<evidence type="ECO:0000313" key="2">
    <source>
        <dbReference type="Proteomes" id="UP000634667"/>
    </source>
</evidence>
<reference evidence="2" key="1">
    <citation type="journal article" date="2019" name="Int. J. Syst. Evol. Microbiol.">
        <title>The Global Catalogue of Microorganisms (GCM) 10K type strain sequencing project: providing services to taxonomists for standard genome sequencing and annotation.</title>
        <authorList>
            <consortium name="The Broad Institute Genomics Platform"/>
            <consortium name="The Broad Institute Genome Sequencing Center for Infectious Disease"/>
            <person name="Wu L."/>
            <person name="Ma J."/>
        </authorList>
    </citation>
    <scope>NUCLEOTIDE SEQUENCE [LARGE SCALE GENOMIC DNA]</scope>
    <source>
        <strain evidence="2">KCTC 23723</strain>
    </source>
</reference>
<dbReference type="EMBL" id="BMYR01000001">
    <property type="protein sequence ID" value="GGW48509.1"/>
    <property type="molecule type" value="Genomic_DNA"/>
</dbReference>